<dbReference type="InterPro" id="IPR014915">
    <property type="entry name" value="Phage_TLS_TfmB"/>
</dbReference>
<dbReference type="Pfam" id="PF08809">
    <property type="entry name" value="DUF1799"/>
    <property type="match status" value="1"/>
</dbReference>
<protein>
    <submittedName>
        <fullName evidence="1">DUF1799 domain-containing protein</fullName>
    </submittedName>
</protein>
<organism evidence="1 2">
    <name type="scientific">Comamonas aquatica</name>
    <dbReference type="NCBI Taxonomy" id="225991"/>
    <lineage>
        <taxon>Bacteria</taxon>
        <taxon>Pseudomonadati</taxon>
        <taxon>Pseudomonadota</taxon>
        <taxon>Betaproteobacteria</taxon>
        <taxon>Burkholderiales</taxon>
        <taxon>Comamonadaceae</taxon>
        <taxon>Comamonas</taxon>
    </lineage>
</organism>
<proteinExistence type="predicted"/>
<gene>
    <name evidence="1" type="ORF">N5J23_04755</name>
</gene>
<accession>A0AA42W1L3</accession>
<evidence type="ECO:0000313" key="1">
    <source>
        <dbReference type="EMBL" id="MDH2004863.1"/>
    </source>
</evidence>
<dbReference type="AlphaFoldDB" id="A0AA42W1L3"/>
<dbReference type="RefSeq" id="WP_279812058.1">
    <property type="nucleotide sequence ID" value="NZ_JAOCIA010000005.1"/>
</dbReference>
<comment type="caution">
    <text evidence="1">The sequence shown here is derived from an EMBL/GenBank/DDBJ whole genome shotgun (WGS) entry which is preliminary data.</text>
</comment>
<dbReference type="Proteomes" id="UP001161294">
    <property type="component" value="Unassembled WGS sequence"/>
</dbReference>
<sequence>MGRLLVKLRAVDVDECIYVWPEYEPAWLHWQALQTQWRVGGMGGATGLDYAGVRAYFDEMGVAPGPDRQQLWACIVACEAEALAAWAAIRDRRPPGGAK</sequence>
<evidence type="ECO:0000313" key="2">
    <source>
        <dbReference type="Proteomes" id="UP001161294"/>
    </source>
</evidence>
<name>A0AA42W1L3_9BURK</name>
<reference evidence="1" key="1">
    <citation type="submission" date="2022-09" db="EMBL/GenBank/DDBJ databases">
        <title>Intensive care unit water sources are persistently colonized with multi-drug resistant bacteria and are the site of extensive horizontal gene transfer of antibiotic resistance genes.</title>
        <authorList>
            <person name="Diorio-Toth L."/>
        </authorList>
    </citation>
    <scope>NUCLEOTIDE SEQUENCE</scope>
    <source>
        <strain evidence="1">GD03686</strain>
    </source>
</reference>
<dbReference type="EMBL" id="JAOCJW010000006">
    <property type="protein sequence ID" value="MDH2004863.1"/>
    <property type="molecule type" value="Genomic_DNA"/>
</dbReference>